<dbReference type="PROSITE" id="PS50110">
    <property type="entry name" value="RESPONSE_REGULATORY"/>
    <property type="match status" value="1"/>
</dbReference>
<feature type="transmembrane region" description="Helical" evidence="16">
    <location>
        <begin position="16"/>
        <end position="33"/>
    </location>
</feature>
<keyword evidence="7" id="KW-0547">Nucleotide-binding</keyword>
<dbReference type="Gene3D" id="3.30.565.10">
    <property type="entry name" value="Histidine kinase-like ATPase, C-terminal domain"/>
    <property type="match status" value="1"/>
</dbReference>
<dbReference type="SUPFAM" id="SSF47384">
    <property type="entry name" value="Homodimeric domain of signal transducing histidine kinase"/>
    <property type="match status" value="1"/>
</dbReference>
<keyword evidence="10" id="KW-0902">Two-component regulatory system</keyword>
<feature type="transmembrane region" description="Helical" evidence="16">
    <location>
        <begin position="180"/>
        <end position="203"/>
    </location>
</feature>
<sequence length="1021" mass="114369">MLLRWPISHTWRRETLGLAGLMVLGVLGNYWRWSFFFNIDFLFGSIAVWLVLCLYGWRWGLIAAIASASVTYFLWHHPYAIVIFTCEFLFVGLLYERYKLNLAILNWIYWIAIGMPLVWLFYRQVLGVEPTQAQIIMLKQAVNGIFNALVASLLLTYTPLHRWLGRPQTWSALSLQQTLFNILAAFVFFPTLVFMAIGSYQVVDNIKTEKTHQLHDATTHIDTLINSWYEQHRLAMAALEPLAEDFFTSPAAPTSQNLDALQQQTQILTTVIPDFQRIAIANRQNIVVAASPSGGEGEPMTRVAPTSTPTDSEARLITAGVAESNALILQQGIFKNGQLVGNVLGEINLNKLQQLMTDTLASLPMQATLVDGQQRIIASTESENLPGRSLIIHQSGERQPVNAQIHHQIYQWLPTDGSPVFMVRWRNSLFVMETPLQTSAPWTLVLASTAADDVQAIETFHTRNLTILMVVSGLAFALATLVSQQLVKPLSQLAQVTHNLPNQLIEKRQIAWPQSPVYELTSLVRNFQQMATTLTEKFQEIQQAKQAAEAANQAKSDFLATMSHELRTPLNAILGFADLLYRNPTLSDHRTELRQIHQSGTHLLDLINDVLDLAKIEAGRITLHETYFSLQELLEHLESIFHLKAASQGIRFEVERSPDLPTFIQADQRKLRQVLINLLGNAVKFTQEGQVTLKISHAPNGVDSQDGDRAWLQFEVIDTGPGISPPEQKRLFQAFYQAQAGKNSQTGTGLGLRISDQFVSLMGGNLHVTSTVGQGSCFGFAVPVQVSRAALDRVDAACIPSQQAIAIAPNQPPYRLLIADDHPSNRLLLQQLLEQLGFEVKVAVNGQTAIDLWATWHPHLIWMDIHMPELDGYAATQRIKAQSTEPATVIIALTASVFESEKSLVLEAGCDDFVRKPFQREEIIDKLQQHLGVEFIYAEMTPADAPSAQSLATLSAQELEDWQTLDAVWREAFYRNATQADQATLLTLLQQIPSEQTALRHKLHHWIINFNYDKIIVLAKG</sequence>
<dbReference type="Proteomes" id="UP000292459">
    <property type="component" value="Unassembled WGS sequence"/>
</dbReference>
<evidence type="ECO:0000256" key="1">
    <source>
        <dbReference type="ARBA" id="ARBA00000085"/>
    </source>
</evidence>
<evidence type="ECO:0000256" key="5">
    <source>
        <dbReference type="ARBA" id="ARBA00022553"/>
    </source>
</evidence>
<evidence type="ECO:0000256" key="4">
    <source>
        <dbReference type="ARBA" id="ARBA00012438"/>
    </source>
</evidence>
<evidence type="ECO:0000256" key="11">
    <source>
        <dbReference type="ARBA" id="ARBA00023136"/>
    </source>
</evidence>
<dbReference type="PROSITE" id="PS50109">
    <property type="entry name" value="HIS_KIN"/>
    <property type="match status" value="1"/>
</dbReference>
<dbReference type="GO" id="GO:0016020">
    <property type="term" value="C:membrane"/>
    <property type="evidence" value="ECO:0007669"/>
    <property type="project" value="UniProtKB-SubCell"/>
</dbReference>
<evidence type="ECO:0000259" key="17">
    <source>
        <dbReference type="PROSITE" id="PS50109"/>
    </source>
</evidence>
<dbReference type="Pfam" id="PF02518">
    <property type="entry name" value="HATPase_c"/>
    <property type="match status" value="1"/>
</dbReference>
<keyword evidence="16" id="KW-0812">Transmembrane</keyword>
<evidence type="ECO:0000313" key="20">
    <source>
        <dbReference type="Proteomes" id="UP000292459"/>
    </source>
</evidence>
<dbReference type="EC" id="2.7.13.3" evidence="4"/>
<gene>
    <name evidence="19" type="ORF">DYY88_22745</name>
</gene>
<keyword evidence="5 14" id="KW-0597">Phosphoprotein</keyword>
<feature type="transmembrane region" description="Helical" evidence="16">
    <location>
        <begin position="142"/>
        <end position="160"/>
    </location>
</feature>
<keyword evidence="6" id="KW-0808">Transferase</keyword>
<evidence type="ECO:0000256" key="15">
    <source>
        <dbReference type="SAM" id="MobiDB-lite"/>
    </source>
</evidence>
<comment type="similarity">
    <text evidence="3">In the N-terminal section; belongs to the phytochrome family.</text>
</comment>
<proteinExistence type="inferred from homology"/>
<dbReference type="CDD" id="cd16922">
    <property type="entry name" value="HATPase_EvgS-ArcB-TorS-like"/>
    <property type="match status" value="1"/>
</dbReference>
<dbReference type="SMART" id="SM00388">
    <property type="entry name" value="HisKA"/>
    <property type="match status" value="1"/>
</dbReference>
<keyword evidence="9" id="KW-0067">ATP-binding</keyword>
<dbReference type="GO" id="GO:0000155">
    <property type="term" value="F:phosphorelay sensor kinase activity"/>
    <property type="evidence" value="ECO:0007669"/>
    <property type="project" value="InterPro"/>
</dbReference>
<dbReference type="RefSeq" id="WP_130199568.1">
    <property type="nucleotide sequence ID" value="NZ_QVFV01000011.1"/>
</dbReference>
<dbReference type="FunFam" id="1.10.287.130:FF:000038">
    <property type="entry name" value="Sensory transduction histidine kinase"/>
    <property type="match status" value="1"/>
</dbReference>
<evidence type="ECO:0000259" key="18">
    <source>
        <dbReference type="PROSITE" id="PS50110"/>
    </source>
</evidence>
<name>A0A4Q7E0J3_9CYAN</name>
<dbReference type="InterPro" id="IPR003661">
    <property type="entry name" value="HisK_dim/P_dom"/>
</dbReference>
<dbReference type="PRINTS" id="PR00344">
    <property type="entry name" value="BCTRLSENSOR"/>
</dbReference>
<evidence type="ECO:0000256" key="14">
    <source>
        <dbReference type="PROSITE-ProRule" id="PRU00169"/>
    </source>
</evidence>
<reference evidence="19 20" key="1">
    <citation type="submission" date="2018-11" db="EMBL/GenBank/DDBJ databases">
        <title>Whole genome sequencing of an environmental sample.</title>
        <authorList>
            <person name="Sarangi A.N."/>
            <person name="Singh D."/>
            <person name="Tripathy S."/>
        </authorList>
    </citation>
    <scope>NUCLEOTIDE SEQUENCE [LARGE SCALE GENOMIC DNA]</scope>
    <source>
        <strain evidence="19 20">Lakshadweep</strain>
    </source>
</reference>
<feature type="transmembrane region" description="Helical" evidence="16">
    <location>
        <begin position="78"/>
        <end position="95"/>
    </location>
</feature>
<feature type="modified residue" description="4-aspartylphosphate" evidence="14">
    <location>
        <position position="864"/>
    </location>
</feature>
<dbReference type="Gene3D" id="1.10.287.130">
    <property type="match status" value="1"/>
</dbReference>
<feature type="region of interest" description="Disordered" evidence="15">
    <location>
        <begin position="291"/>
        <end position="310"/>
    </location>
</feature>
<dbReference type="InterPro" id="IPR036097">
    <property type="entry name" value="HisK_dim/P_sf"/>
</dbReference>
<keyword evidence="8" id="KW-0418">Kinase</keyword>
<keyword evidence="12" id="KW-0131">Cell cycle</keyword>
<dbReference type="SUPFAM" id="SSF55874">
    <property type="entry name" value="ATPase domain of HSP90 chaperone/DNA topoisomerase II/histidine kinase"/>
    <property type="match status" value="1"/>
</dbReference>
<evidence type="ECO:0000256" key="13">
    <source>
        <dbReference type="ARBA" id="ARBA00074306"/>
    </source>
</evidence>
<evidence type="ECO:0000256" key="16">
    <source>
        <dbReference type="SAM" id="Phobius"/>
    </source>
</evidence>
<evidence type="ECO:0000256" key="8">
    <source>
        <dbReference type="ARBA" id="ARBA00022777"/>
    </source>
</evidence>
<evidence type="ECO:0000313" key="19">
    <source>
        <dbReference type="EMBL" id="RZM74858.1"/>
    </source>
</evidence>
<evidence type="ECO:0000256" key="9">
    <source>
        <dbReference type="ARBA" id="ARBA00022840"/>
    </source>
</evidence>
<dbReference type="Gene3D" id="3.40.50.2300">
    <property type="match status" value="1"/>
</dbReference>
<dbReference type="InterPro" id="IPR036890">
    <property type="entry name" value="HATPase_C_sf"/>
</dbReference>
<dbReference type="Pfam" id="PF00072">
    <property type="entry name" value="Response_reg"/>
    <property type="match status" value="1"/>
</dbReference>
<dbReference type="FunFam" id="3.30.565.10:FF:000010">
    <property type="entry name" value="Sensor histidine kinase RcsC"/>
    <property type="match status" value="1"/>
</dbReference>
<evidence type="ECO:0000256" key="3">
    <source>
        <dbReference type="ARBA" id="ARBA00006402"/>
    </source>
</evidence>
<dbReference type="InterPro" id="IPR001789">
    <property type="entry name" value="Sig_transdc_resp-reg_receiver"/>
</dbReference>
<comment type="subcellular location">
    <subcellularLocation>
        <location evidence="2">Membrane</location>
    </subcellularLocation>
</comment>
<dbReference type="EMBL" id="QVFV01000011">
    <property type="protein sequence ID" value="RZM74858.1"/>
    <property type="molecule type" value="Genomic_DNA"/>
</dbReference>
<evidence type="ECO:0000256" key="10">
    <source>
        <dbReference type="ARBA" id="ARBA00023012"/>
    </source>
</evidence>
<comment type="caution">
    <text evidence="19">The sequence shown here is derived from an EMBL/GenBank/DDBJ whole genome shotgun (WGS) entry which is preliminary data.</text>
</comment>
<evidence type="ECO:0000256" key="12">
    <source>
        <dbReference type="ARBA" id="ARBA00023306"/>
    </source>
</evidence>
<dbReference type="PANTHER" id="PTHR45339">
    <property type="entry name" value="HYBRID SIGNAL TRANSDUCTION HISTIDINE KINASE J"/>
    <property type="match status" value="1"/>
</dbReference>
<dbReference type="Gene3D" id="6.10.340.10">
    <property type="match status" value="1"/>
</dbReference>
<keyword evidence="20" id="KW-1185">Reference proteome</keyword>
<dbReference type="Pfam" id="PF00512">
    <property type="entry name" value="HisKA"/>
    <property type="match status" value="1"/>
</dbReference>
<dbReference type="CDD" id="cd17546">
    <property type="entry name" value="REC_hyHK_CKI1_RcsC-like"/>
    <property type="match status" value="1"/>
</dbReference>
<dbReference type="InterPro" id="IPR011006">
    <property type="entry name" value="CheY-like_superfamily"/>
</dbReference>
<feature type="domain" description="Response regulatory" evidence="18">
    <location>
        <begin position="815"/>
        <end position="931"/>
    </location>
</feature>
<organism evidence="19 20">
    <name type="scientific">Leptolyngbya iicbica LK</name>
    <dbReference type="NCBI Taxonomy" id="2294035"/>
    <lineage>
        <taxon>Bacteria</taxon>
        <taxon>Bacillati</taxon>
        <taxon>Cyanobacteriota</taxon>
        <taxon>Cyanophyceae</taxon>
        <taxon>Leptolyngbyales</taxon>
        <taxon>Leptolyngbyaceae</taxon>
        <taxon>Leptolyngbya group</taxon>
        <taxon>Leptolyngbya</taxon>
        <taxon>Leptolyngbya iicbica</taxon>
    </lineage>
</organism>
<dbReference type="PANTHER" id="PTHR45339:SF1">
    <property type="entry name" value="HYBRID SIGNAL TRANSDUCTION HISTIDINE KINASE J"/>
    <property type="match status" value="1"/>
</dbReference>
<dbReference type="SMART" id="SM00387">
    <property type="entry name" value="HATPase_c"/>
    <property type="match status" value="1"/>
</dbReference>
<dbReference type="InterPro" id="IPR005467">
    <property type="entry name" value="His_kinase_dom"/>
</dbReference>
<accession>A0A4Q7E0J3</accession>
<keyword evidence="16" id="KW-1133">Transmembrane helix</keyword>
<dbReference type="CDD" id="cd00082">
    <property type="entry name" value="HisKA"/>
    <property type="match status" value="1"/>
</dbReference>
<dbReference type="OrthoDB" id="5389090at2"/>
<dbReference type="InterPro" id="IPR003594">
    <property type="entry name" value="HATPase_dom"/>
</dbReference>
<dbReference type="GO" id="GO:0005524">
    <property type="term" value="F:ATP binding"/>
    <property type="evidence" value="ECO:0007669"/>
    <property type="project" value="UniProtKB-KW"/>
</dbReference>
<feature type="domain" description="Histidine kinase" evidence="17">
    <location>
        <begin position="561"/>
        <end position="786"/>
    </location>
</feature>
<dbReference type="AlphaFoldDB" id="A0A4Q7E0J3"/>
<protein>
    <recommendedName>
        <fullName evidence="13">Circadian input-output histidine kinase CikA</fullName>
        <ecNumber evidence="4">2.7.13.3</ecNumber>
    </recommendedName>
</protein>
<evidence type="ECO:0000256" key="2">
    <source>
        <dbReference type="ARBA" id="ARBA00004370"/>
    </source>
</evidence>
<dbReference type="SUPFAM" id="SSF52172">
    <property type="entry name" value="CheY-like"/>
    <property type="match status" value="1"/>
</dbReference>
<keyword evidence="11 16" id="KW-0472">Membrane</keyword>
<feature type="transmembrane region" description="Helical" evidence="16">
    <location>
        <begin position="101"/>
        <end position="122"/>
    </location>
</feature>
<feature type="transmembrane region" description="Helical" evidence="16">
    <location>
        <begin position="39"/>
        <end position="57"/>
    </location>
</feature>
<dbReference type="SMART" id="SM00448">
    <property type="entry name" value="REC"/>
    <property type="match status" value="1"/>
</dbReference>
<dbReference type="InterPro" id="IPR004358">
    <property type="entry name" value="Sig_transdc_His_kin-like_C"/>
</dbReference>
<evidence type="ECO:0000256" key="7">
    <source>
        <dbReference type="ARBA" id="ARBA00022741"/>
    </source>
</evidence>
<evidence type="ECO:0000256" key="6">
    <source>
        <dbReference type="ARBA" id="ARBA00022679"/>
    </source>
</evidence>
<comment type="catalytic activity">
    <reaction evidence="1">
        <text>ATP + protein L-histidine = ADP + protein N-phospho-L-histidine.</text>
        <dbReference type="EC" id="2.7.13.3"/>
    </reaction>
</comment>